<feature type="region of interest" description="Disordered" evidence="2">
    <location>
        <begin position="1"/>
        <end position="30"/>
    </location>
</feature>
<keyword evidence="1" id="KW-0863">Zinc-finger</keyword>
<feature type="compositionally biased region" description="Basic and acidic residues" evidence="2">
    <location>
        <begin position="237"/>
        <end position="247"/>
    </location>
</feature>
<feature type="compositionally biased region" description="Polar residues" evidence="2">
    <location>
        <begin position="1"/>
        <end position="23"/>
    </location>
</feature>
<reference evidence="4" key="1">
    <citation type="submission" date="2023-07" db="EMBL/GenBank/DDBJ databases">
        <authorList>
            <consortium name="AG Swart"/>
            <person name="Singh M."/>
            <person name="Singh A."/>
            <person name="Seah K."/>
            <person name="Emmerich C."/>
        </authorList>
    </citation>
    <scope>NUCLEOTIDE SEQUENCE</scope>
    <source>
        <strain evidence="4">DP1</strain>
    </source>
</reference>
<feature type="region of interest" description="Disordered" evidence="2">
    <location>
        <begin position="215"/>
        <end position="247"/>
    </location>
</feature>
<evidence type="ECO:0000313" key="4">
    <source>
        <dbReference type="EMBL" id="CAI2382458.1"/>
    </source>
</evidence>
<dbReference type="PROSITE" id="PS50157">
    <property type="entry name" value="ZINC_FINGER_C2H2_2"/>
    <property type="match status" value="1"/>
</dbReference>
<gene>
    <name evidence="4" type="ORF">ECRASSUSDP1_LOCUS23931</name>
</gene>
<evidence type="ECO:0000256" key="2">
    <source>
        <dbReference type="SAM" id="MobiDB-lite"/>
    </source>
</evidence>
<evidence type="ECO:0000313" key="5">
    <source>
        <dbReference type="Proteomes" id="UP001295684"/>
    </source>
</evidence>
<sequence length="247" mass="27957">MEANIPLSTHQQEPLSNRKNPGNNHEGEGRICYEFDPEASSESSICVSEKKDIGPKRDIQELGHQDEKPSFYHCDSCYKQFSKKIILKMHMRKHNDISIDSCLKATEPKIHAISSDKIRESKRRIKESQFEEPMKYPLPALSTVKSKVKEKEYEAEEDKWSDTDGFSVSVTEEKNKRVQLPDSDLVAIELSNLISSKNTLQSALLSPSPTGFPNFCPSSSPCPLSQATTNPVTKHRPSSECRNKKEF</sequence>
<dbReference type="Gene3D" id="3.30.160.60">
    <property type="entry name" value="Classic Zinc Finger"/>
    <property type="match status" value="1"/>
</dbReference>
<keyword evidence="1" id="KW-0479">Metal-binding</keyword>
<keyword evidence="1" id="KW-0862">Zinc</keyword>
<dbReference type="EMBL" id="CAMPGE010024635">
    <property type="protein sequence ID" value="CAI2382458.1"/>
    <property type="molecule type" value="Genomic_DNA"/>
</dbReference>
<evidence type="ECO:0000259" key="3">
    <source>
        <dbReference type="PROSITE" id="PS50157"/>
    </source>
</evidence>
<feature type="domain" description="C2H2-type" evidence="3">
    <location>
        <begin position="72"/>
        <end position="94"/>
    </location>
</feature>
<dbReference type="PROSITE" id="PS00028">
    <property type="entry name" value="ZINC_FINGER_C2H2_1"/>
    <property type="match status" value="1"/>
</dbReference>
<dbReference type="InterPro" id="IPR036236">
    <property type="entry name" value="Znf_C2H2_sf"/>
</dbReference>
<proteinExistence type="predicted"/>
<keyword evidence="5" id="KW-1185">Reference proteome</keyword>
<accession>A0AAD1Y0N6</accession>
<dbReference type="GO" id="GO:0008270">
    <property type="term" value="F:zinc ion binding"/>
    <property type="evidence" value="ECO:0007669"/>
    <property type="project" value="UniProtKB-KW"/>
</dbReference>
<comment type="caution">
    <text evidence="4">The sequence shown here is derived from an EMBL/GenBank/DDBJ whole genome shotgun (WGS) entry which is preliminary data.</text>
</comment>
<name>A0AAD1Y0N6_EUPCR</name>
<dbReference type="AlphaFoldDB" id="A0AAD1Y0N6"/>
<evidence type="ECO:0000256" key="1">
    <source>
        <dbReference type="PROSITE-ProRule" id="PRU00042"/>
    </source>
</evidence>
<dbReference type="InterPro" id="IPR013087">
    <property type="entry name" value="Znf_C2H2_type"/>
</dbReference>
<protein>
    <recommendedName>
        <fullName evidence="3">C2H2-type domain-containing protein</fullName>
    </recommendedName>
</protein>
<dbReference type="Proteomes" id="UP001295684">
    <property type="component" value="Unassembled WGS sequence"/>
</dbReference>
<organism evidence="4 5">
    <name type="scientific">Euplotes crassus</name>
    <dbReference type="NCBI Taxonomy" id="5936"/>
    <lineage>
        <taxon>Eukaryota</taxon>
        <taxon>Sar</taxon>
        <taxon>Alveolata</taxon>
        <taxon>Ciliophora</taxon>
        <taxon>Intramacronucleata</taxon>
        <taxon>Spirotrichea</taxon>
        <taxon>Hypotrichia</taxon>
        <taxon>Euplotida</taxon>
        <taxon>Euplotidae</taxon>
        <taxon>Moneuplotes</taxon>
    </lineage>
</organism>
<dbReference type="SUPFAM" id="SSF57667">
    <property type="entry name" value="beta-beta-alpha zinc fingers"/>
    <property type="match status" value="1"/>
</dbReference>